<keyword evidence="6" id="KW-1185">Reference proteome</keyword>
<feature type="domain" description="Histidine kinase" evidence="4">
    <location>
        <begin position="39"/>
        <end position="256"/>
    </location>
</feature>
<dbReference type="EMBL" id="CP116967">
    <property type="protein sequence ID" value="WNM59949.1"/>
    <property type="molecule type" value="Genomic_DNA"/>
</dbReference>
<organism evidence="5 6">
    <name type="scientific">Candidatus Nitrospira allomarina</name>
    <dbReference type="NCBI Taxonomy" id="3020900"/>
    <lineage>
        <taxon>Bacteria</taxon>
        <taxon>Pseudomonadati</taxon>
        <taxon>Nitrospirota</taxon>
        <taxon>Nitrospiria</taxon>
        <taxon>Nitrospirales</taxon>
        <taxon>Nitrospiraceae</taxon>
        <taxon>Nitrospira</taxon>
    </lineage>
</organism>
<dbReference type="GO" id="GO:0000155">
    <property type="term" value="F:phosphorelay sensor kinase activity"/>
    <property type="evidence" value="ECO:0007669"/>
    <property type="project" value="InterPro"/>
</dbReference>
<dbReference type="InterPro" id="IPR036097">
    <property type="entry name" value="HisK_dim/P_sf"/>
</dbReference>
<dbReference type="AlphaFoldDB" id="A0AA96GD67"/>
<dbReference type="PRINTS" id="PR00344">
    <property type="entry name" value="BCTRLSENSOR"/>
</dbReference>
<gene>
    <name evidence="5" type="ORF">PP769_09380</name>
</gene>
<dbReference type="RefSeq" id="WP_312646849.1">
    <property type="nucleotide sequence ID" value="NZ_CP116967.1"/>
</dbReference>
<protein>
    <recommendedName>
        <fullName evidence="2">histidine kinase</fullName>
        <ecNumber evidence="2">2.7.13.3</ecNumber>
    </recommendedName>
</protein>
<sequence length="277" mass="30693">MQNEKNQIVSGILKARAELEQVLYDLEKLPVVSESAVHFAAHALNNFLTVVGGTVELLLLVLAKHPDDQVRTGLEALQHATQLMMHTVSQMVNAETGRDATLRFEKVELPIMAQRFRIFYQRIADQKQIQCLSVAPADVPSVWTDRVATAAALDNLFSNAVKYSPPGRRIWVEVEPQDDWVICRVRDEGPGLSLEDQAKLFQPGIQLTPRPTAGESSTGYGLAVAKELIEKVGGQIWCESVVGQGACFSFRLPQYREAVHGSGMTQSGRQEGKERRD</sequence>
<keyword evidence="5" id="KW-0418">Kinase</keyword>
<dbReference type="Pfam" id="PF02518">
    <property type="entry name" value="HATPase_c"/>
    <property type="match status" value="1"/>
</dbReference>
<keyword evidence="5" id="KW-0808">Transferase</keyword>
<dbReference type="Proteomes" id="UP001302719">
    <property type="component" value="Chromosome"/>
</dbReference>
<proteinExistence type="predicted"/>
<dbReference type="PANTHER" id="PTHR43547">
    <property type="entry name" value="TWO-COMPONENT HISTIDINE KINASE"/>
    <property type="match status" value="1"/>
</dbReference>
<dbReference type="InterPro" id="IPR003594">
    <property type="entry name" value="HATPase_dom"/>
</dbReference>
<dbReference type="EC" id="2.7.13.3" evidence="2"/>
<dbReference type="InterPro" id="IPR005467">
    <property type="entry name" value="His_kinase_dom"/>
</dbReference>
<comment type="catalytic activity">
    <reaction evidence="1">
        <text>ATP + protein L-histidine = ADP + protein N-phospho-L-histidine.</text>
        <dbReference type="EC" id="2.7.13.3"/>
    </reaction>
</comment>
<dbReference type="Gene3D" id="3.30.565.10">
    <property type="entry name" value="Histidine kinase-like ATPase, C-terminal domain"/>
    <property type="match status" value="1"/>
</dbReference>
<evidence type="ECO:0000313" key="5">
    <source>
        <dbReference type="EMBL" id="WNM59949.1"/>
    </source>
</evidence>
<dbReference type="KEGG" id="nall:PP769_09380"/>
<evidence type="ECO:0000259" key="4">
    <source>
        <dbReference type="PROSITE" id="PS50109"/>
    </source>
</evidence>
<evidence type="ECO:0000256" key="2">
    <source>
        <dbReference type="ARBA" id="ARBA00012438"/>
    </source>
</evidence>
<reference evidence="5 6" key="1">
    <citation type="submission" date="2023-01" db="EMBL/GenBank/DDBJ databases">
        <title>Cultivation and genomic characterization of new, ubiquitous marine nitrite-oxidizing bacteria from the Nitrospirales.</title>
        <authorList>
            <person name="Mueller A.J."/>
            <person name="Daebeler A."/>
            <person name="Herbold C.W."/>
            <person name="Kirkegaard R.H."/>
            <person name="Daims H."/>
        </authorList>
    </citation>
    <scope>NUCLEOTIDE SEQUENCE [LARGE SCALE GENOMIC DNA]</scope>
    <source>
        <strain evidence="5 6">VA</strain>
    </source>
</reference>
<evidence type="ECO:0000256" key="1">
    <source>
        <dbReference type="ARBA" id="ARBA00000085"/>
    </source>
</evidence>
<dbReference type="SUPFAM" id="SSF55874">
    <property type="entry name" value="ATPase domain of HSP90 chaperone/DNA topoisomerase II/histidine kinase"/>
    <property type="match status" value="1"/>
</dbReference>
<dbReference type="InterPro" id="IPR004358">
    <property type="entry name" value="Sig_transdc_His_kin-like_C"/>
</dbReference>
<evidence type="ECO:0000313" key="6">
    <source>
        <dbReference type="Proteomes" id="UP001302719"/>
    </source>
</evidence>
<accession>A0AA96GD67</accession>
<dbReference type="PANTHER" id="PTHR43547:SF2">
    <property type="entry name" value="HYBRID SIGNAL TRANSDUCTION HISTIDINE KINASE C"/>
    <property type="match status" value="1"/>
</dbReference>
<dbReference type="InterPro" id="IPR036890">
    <property type="entry name" value="HATPase_C_sf"/>
</dbReference>
<keyword evidence="3" id="KW-0597">Phosphoprotein</keyword>
<dbReference type="SUPFAM" id="SSF47384">
    <property type="entry name" value="Homodimeric domain of signal transducing histidine kinase"/>
    <property type="match status" value="1"/>
</dbReference>
<dbReference type="SMART" id="SM00387">
    <property type="entry name" value="HATPase_c"/>
    <property type="match status" value="1"/>
</dbReference>
<dbReference type="PROSITE" id="PS50109">
    <property type="entry name" value="HIS_KIN"/>
    <property type="match status" value="1"/>
</dbReference>
<name>A0AA96GD67_9BACT</name>
<evidence type="ECO:0000256" key="3">
    <source>
        <dbReference type="ARBA" id="ARBA00022553"/>
    </source>
</evidence>